<dbReference type="eggNOG" id="KOG0257">
    <property type="taxonomic scope" value="Eukaryota"/>
</dbReference>
<dbReference type="PANTHER" id="PTHR46383">
    <property type="entry name" value="ASPARTATE AMINOTRANSFERASE"/>
    <property type="match status" value="1"/>
</dbReference>
<evidence type="ECO:0000256" key="2">
    <source>
        <dbReference type="ARBA" id="ARBA00007441"/>
    </source>
</evidence>
<dbReference type="InterPro" id="IPR015421">
    <property type="entry name" value="PyrdxlP-dep_Trfase_major"/>
</dbReference>
<dbReference type="AlphaFoldDB" id="C1MYZ8"/>
<evidence type="ECO:0000256" key="4">
    <source>
        <dbReference type="ARBA" id="ARBA00022679"/>
    </source>
</evidence>
<dbReference type="OrthoDB" id="2414662at2759"/>
<evidence type="ECO:0000256" key="1">
    <source>
        <dbReference type="ARBA" id="ARBA00001933"/>
    </source>
</evidence>
<dbReference type="STRING" id="564608.C1MYZ8"/>
<dbReference type="Gene3D" id="3.90.1150.10">
    <property type="entry name" value="Aspartate Aminotransferase, domain 1"/>
    <property type="match status" value="1"/>
</dbReference>
<sequence length="464" mass="48865">MAAVVASSTLRVRALALAARRSRVAASDHGAPGHLRRVAAVGPVRSVRSRRALSARAEVDQSLNPRVAALRPSKTMALTDLARAMKESGLPVIGLAAGEPDFDTPAAIVEAGRDAITRGFTRYSPNTGTEALRKAVCEKLKEENGLVYAPEEIVLSNGAKQSSVMATTGPGDEVIIPAPYWVSYPEMVRLSGADPVIVQTTSDEGFLLTAEKLKAVLKPSSRLLILCSPSNPSGAVYSREALEAIADVVRTHPRLLVLADEIYEHITYAPATHVSFAGLPGMMERTLTVNGFSKAFAMTGWRLGYLAAPRAFAKATATIQGQITSGPSSISQQAAIAALGLGLNGGAPVAAMKKAFETRRDFVAARLSNIPGVKLDVPAGAFYVFPDVSALVGDGASAEGFGPVADGDELCRYLLEKAQVALVPGSAFGNPECVRISYAASDDTLKEALDRIEKALNPEVYTRP</sequence>
<dbReference type="CDD" id="cd00609">
    <property type="entry name" value="AAT_like"/>
    <property type="match status" value="1"/>
</dbReference>
<dbReference type="InterPro" id="IPR015424">
    <property type="entry name" value="PyrdxlP-dep_Trfase"/>
</dbReference>
<keyword evidence="8" id="KW-1185">Reference proteome</keyword>
<dbReference type="GO" id="GO:0009095">
    <property type="term" value="P:aromatic amino acid family biosynthetic process, prephenate pathway"/>
    <property type="evidence" value="ECO:0007669"/>
    <property type="project" value="UniProtKB-ARBA"/>
</dbReference>
<dbReference type="RefSeq" id="XP_003060871.1">
    <property type="nucleotide sequence ID" value="XM_003060825.1"/>
</dbReference>
<protein>
    <submittedName>
        <fullName evidence="7">Aspartate aminotransferase</fullName>
        <ecNumber evidence="7">2.6.1.1</ecNumber>
    </submittedName>
</protein>
<organism evidence="8">
    <name type="scientific">Micromonas pusilla (strain CCMP1545)</name>
    <name type="common">Picoplanktonic green alga</name>
    <dbReference type="NCBI Taxonomy" id="564608"/>
    <lineage>
        <taxon>Eukaryota</taxon>
        <taxon>Viridiplantae</taxon>
        <taxon>Chlorophyta</taxon>
        <taxon>Mamiellophyceae</taxon>
        <taxon>Mamiellales</taxon>
        <taxon>Mamiellaceae</taxon>
        <taxon>Micromonas</taxon>
    </lineage>
</organism>
<evidence type="ECO:0000259" key="6">
    <source>
        <dbReference type="Pfam" id="PF00155"/>
    </source>
</evidence>
<dbReference type="InterPro" id="IPR050596">
    <property type="entry name" value="AspAT/PAT-like"/>
</dbReference>
<keyword evidence="4 7" id="KW-0808">Transferase</keyword>
<dbReference type="EMBL" id="GG663743">
    <property type="protein sequence ID" value="EEH54521.1"/>
    <property type="molecule type" value="Genomic_DNA"/>
</dbReference>
<comment type="similarity">
    <text evidence="2">Belongs to the class-I pyridoxal-phosphate-dependent aminotransferase family.</text>
</comment>
<dbReference type="OMA" id="IEPFHVM"/>
<dbReference type="PANTHER" id="PTHR46383:SF1">
    <property type="entry name" value="ASPARTATE AMINOTRANSFERASE"/>
    <property type="match status" value="1"/>
</dbReference>
<evidence type="ECO:0000313" key="7">
    <source>
        <dbReference type="EMBL" id="EEH54521.1"/>
    </source>
</evidence>
<accession>C1MYZ8</accession>
<dbReference type="SUPFAM" id="SSF53383">
    <property type="entry name" value="PLP-dependent transferases"/>
    <property type="match status" value="1"/>
</dbReference>
<evidence type="ECO:0000256" key="3">
    <source>
        <dbReference type="ARBA" id="ARBA00022576"/>
    </source>
</evidence>
<dbReference type="GO" id="GO:0033854">
    <property type="term" value="F:glutamate-prephenate aminotransferase activity"/>
    <property type="evidence" value="ECO:0007669"/>
    <property type="project" value="UniProtKB-ARBA"/>
</dbReference>
<keyword evidence="3 7" id="KW-0032">Aminotransferase</keyword>
<dbReference type="Proteomes" id="UP000001876">
    <property type="component" value="Unassembled WGS sequence"/>
</dbReference>
<dbReference type="GeneID" id="9686566"/>
<dbReference type="KEGG" id="mpp:MICPUCDRAFT_71025"/>
<dbReference type="InterPro" id="IPR015422">
    <property type="entry name" value="PyrdxlP-dep_Trfase_small"/>
</dbReference>
<dbReference type="FunFam" id="3.40.640.10:FF:000033">
    <property type="entry name" value="Aspartate aminotransferase"/>
    <property type="match status" value="1"/>
</dbReference>
<dbReference type="GO" id="GO:0030170">
    <property type="term" value="F:pyridoxal phosphate binding"/>
    <property type="evidence" value="ECO:0007669"/>
    <property type="project" value="InterPro"/>
</dbReference>
<dbReference type="Pfam" id="PF00155">
    <property type="entry name" value="Aminotran_1_2"/>
    <property type="match status" value="1"/>
</dbReference>
<dbReference type="EC" id="2.6.1.1" evidence="7"/>
<reference evidence="7 8" key="1">
    <citation type="journal article" date="2009" name="Science">
        <title>Green evolution and dynamic adaptations revealed by genomes of the marine picoeukaryotes Micromonas.</title>
        <authorList>
            <person name="Worden A.Z."/>
            <person name="Lee J.H."/>
            <person name="Mock T."/>
            <person name="Rouze P."/>
            <person name="Simmons M.P."/>
            <person name="Aerts A.L."/>
            <person name="Allen A.E."/>
            <person name="Cuvelier M.L."/>
            <person name="Derelle E."/>
            <person name="Everett M.V."/>
            <person name="Foulon E."/>
            <person name="Grimwood J."/>
            <person name="Gundlach H."/>
            <person name="Henrissat B."/>
            <person name="Napoli C."/>
            <person name="McDonald S.M."/>
            <person name="Parker M.S."/>
            <person name="Rombauts S."/>
            <person name="Salamov A."/>
            <person name="Von Dassow P."/>
            <person name="Badger J.H."/>
            <person name="Coutinho P.M."/>
            <person name="Demir E."/>
            <person name="Dubchak I."/>
            <person name="Gentemann C."/>
            <person name="Eikrem W."/>
            <person name="Gready J.E."/>
            <person name="John U."/>
            <person name="Lanier W."/>
            <person name="Lindquist E.A."/>
            <person name="Lucas S."/>
            <person name="Mayer K.F."/>
            <person name="Moreau H."/>
            <person name="Not F."/>
            <person name="Otillar R."/>
            <person name="Panaud O."/>
            <person name="Pangilinan J."/>
            <person name="Paulsen I."/>
            <person name="Piegu B."/>
            <person name="Poliakov A."/>
            <person name="Robbens S."/>
            <person name="Schmutz J."/>
            <person name="Toulza E."/>
            <person name="Wyss T."/>
            <person name="Zelensky A."/>
            <person name="Zhou K."/>
            <person name="Armbrust E.V."/>
            <person name="Bhattacharya D."/>
            <person name="Goodenough U.W."/>
            <person name="Van de Peer Y."/>
            <person name="Grigoriev I.V."/>
        </authorList>
    </citation>
    <scope>NUCLEOTIDE SEQUENCE [LARGE SCALE GENOMIC DNA]</scope>
    <source>
        <strain evidence="7 8">CCMP1545</strain>
    </source>
</reference>
<dbReference type="GO" id="GO:0033853">
    <property type="term" value="F:aspartate-prephenate aminotransferase activity"/>
    <property type="evidence" value="ECO:0007669"/>
    <property type="project" value="UniProtKB-ARBA"/>
</dbReference>
<dbReference type="GO" id="GO:0004069">
    <property type="term" value="F:L-aspartate:2-oxoglutarate aminotransferase activity"/>
    <property type="evidence" value="ECO:0007669"/>
    <property type="project" value="UniProtKB-EC"/>
</dbReference>
<evidence type="ECO:0000313" key="8">
    <source>
        <dbReference type="Proteomes" id="UP000001876"/>
    </source>
</evidence>
<dbReference type="Gene3D" id="3.40.640.10">
    <property type="entry name" value="Type I PLP-dependent aspartate aminotransferase-like (Major domain)"/>
    <property type="match status" value="1"/>
</dbReference>
<dbReference type="PROSITE" id="PS00105">
    <property type="entry name" value="AA_TRANSFER_CLASS_1"/>
    <property type="match status" value="1"/>
</dbReference>
<proteinExistence type="inferred from homology"/>
<comment type="cofactor">
    <cofactor evidence="1">
        <name>pyridoxal 5'-phosphate</name>
        <dbReference type="ChEBI" id="CHEBI:597326"/>
    </cofactor>
</comment>
<evidence type="ECO:0000256" key="5">
    <source>
        <dbReference type="ARBA" id="ARBA00022898"/>
    </source>
</evidence>
<gene>
    <name evidence="7" type="primary">ASP2</name>
    <name evidence="7" type="ORF">MICPUCDRAFT_71025</name>
</gene>
<dbReference type="InterPro" id="IPR004839">
    <property type="entry name" value="Aminotransferase_I/II_large"/>
</dbReference>
<name>C1MYZ8_MICPC</name>
<keyword evidence="5" id="KW-0663">Pyridoxal phosphate</keyword>
<feature type="domain" description="Aminotransferase class I/classII large" evidence="6">
    <location>
        <begin position="92"/>
        <end position="452"/>
    </location>
</feature>
<dbReference type="InterPro" id="IPR004838">
    <property type="entry name" value="NHTrfase_class1_PyrdxlP-BS"/>
</dbReference>